<evidence type="ECO:0000313" key="3">
    <source>
        <dbReference type="Proteomes" id="UP000015530"/>
    </source>
</evidence>
<dbReference type="EMBL" id="AMYD01002278">
    <property type="protein sequence ID" value="EQB49655.1"/>
    <property type="molecule type" value="Genomic_DNA"/>
</dbReference>
<dbReference type="Proteomes" id="UP000015530">
    <property type="component" value="Unassembled WGS sequence"/>
</dbReference>
<proteinExistence type="predicted"/>
<feature type="transmembrane region" description="Helical" evidence="1">
    <location>
        <begin position="98"/>
        <end position="121"/>
    </location>
</feature>
<dbReference type="AlphaFoldDB" id="T0LN26"/>
<accession>T0LN26</accession>
<keyword evidence="1" id="KW-1133">Transmembrane helix</keyword>
<reference evidence="3" key="1">
    <citation type="journal article" date="2013" name="Mol. Plant Microbe Interact.">
        <title>Global aspects of pacC regulation of pathogenicity genes in Colletotrichum gloeosporioides as revealed by transcriptome analysis.</title>
        <authorList>
            <person name="Alkan N."/>
            <person name="Meng X."/>
            <person name="Friedlander G."/>
            <person name="Reuveni E."/>
            <person name="Sukno S."/>
            <person name="Sherman A."/>
            <person name="Thon M."/>
            <person name="Fluhr R."/>
            <person name="Prusky D."/>
        </authorList>
    </citation>
    <scope>NUCLEOTIDE SEQUENCE [LARGE SCALE GENOMIC DNA]</scope>
    <source>
        <strain evidence="3">Cg-14</strain>
    </source>
</reference>
<feature type="transmembrane region" description="Helical" evidence="1">
    <location>
        <begin position="39"/>
        <end position="57"/>
    </location>
</feature>
<dbReference type="HOGENOM" id="CLU_1245254_0_0_1"/>
<protein>
    <submittedName>
        <fullName evidence="2">Uncharacterized protein</fullName>
    </submittedName>
</protein>
<feature type="transmembrane region" description="Helical" evidence="1">
    <location>
        <begin position="63"/>
        <end position="86"/>
    </location>
</feature>
<gene>
    <name evidence="2" type="ORF">CGLO_10999</name>
</gene>
<evidence type="ECO:0000256" key="1">
    <source>
        <dbReference type="SAM" id="Phobius"/>
    </source>
</evidence>
<organism evidence="2 3">
    <name type="scientific">Colletotrichum gloeosporioides (strain Cg-14)</name>
    <name type="common">Anthracnose fungus</name>
    <name type="synonym">Glomerella cingulata</name>
    <dbReference type="NCBI Taxonomy" id="1237896"/>
    <lineage>
        <taxon>Eukaryota</taxon>
        <taxon>Fungi</taxon>
        <taxon>Dikarya</taxon>
        <taxon>Ascomycota</taxon>
        <taxon>Pezizomycotina</taxon>
        <taxon>Sordariomycetes</taxon>
        <taxon>Hypocreomycetidae</taxon>
        <taxon>Glomerellales</taxon>
        <taxon>Glomerellaceae</taxon>
        <taxon>Colletotrichum</taxon>
        <taxon>Colletotrichum gloeosporioides species complex</taxon>
    </lineage>
</organism>
<name>T0LN26_COLGC</name>
<keyword evidence="1" id="KW-0812">Transmembrane</keyword>
<comment type="caution">
    <text evidence="2">The sequence shown here is derived from an EMBL/GenBank/DDBJ whole genome shotgun (WGS) entry which is preliminary data.</text>
</comment>
<evidence type="ECO:0000313" key="2">
    <source>
        <dbReference type="EMBL" id="EQB49655.1"/>
    </source>
</evidence>
<sequence length="222" mass="24729">MDSIILSNKQLDGMSCTHSSDFHPLPGLKKVLFRLDPKIIYVALAATIISFTSNSLFHSQHLLIPPYGTITIPFTVLSLLTMITGLAIRHYDTSLHPFVRIVSVIEGSVLFLWPMAPAAYFTGPNDQWSSVWHLLVDVLGAQTTVLYLLLCMGCSAVLYLVFTSPFYSEAEEEEERESYRRAAIKAAWKAARDTAREEAREVSADGISLHKNAASDEEQFFG</sequence>
<keyword evidence="1" id="KW-0472">Membrane</keyword>
<feature type="transmembrane region" description="Helical" evidence="1">
    <location>
        <begin position="141"/>
        <end position="162"/>
    </location>
</feature>